<dbReference type="InterPro" id="IPR011008">
    <property type="entry name" value="Dimeric_a/b-barrel"/>
</dbReference>
<dbReference type="GO" id="GO:0006355">
    <property type="term" value="P:regulation of DNA-templated transcription"/>
    <property type="evidence" value="ECO:0007669"/>
    <property type="project" value="UniProtKB-ARBA"/>
</dbReference>
<dbReference type="PROSITE" id="PS50956">
    <property type="entry name" value="HTH_ASNC_2"/>
    <property type="match status" value="1"/>
</dbReference>
<proteinExistence type="predicted"/>
<dbReference type="PANTHER" id="PTHR30154">
    <property type="entry name" value="LEUCINE-RESPONSIVE REGULATORY PROTEIN"/>
    <property type="match status" value="1"/>
</dbReference>
<organism evidence="5 6">
    <name type="scientific">Bradyrhizobium sediminis</name>
    <dbReference type="NCBI Taxonomy" id="2840469"/>
    <lineage>
        <taxon>Bacteria</taxon>
        <taxon>Pseudomonadati</taxon>
        <taxon>Pseudomonadota</taxon>
        <taxon>Alphaproteobacteria</taxon>
        <taxon>Hyphomicrobiales</taxon>
        <taxon>Nitrobacteraceae</taxon>
        <taxon>Bradyrhizobium</taxon>
    </lineage>
</organism>
<dbReference type="SUPFAM" id="SSF46785">
    <property type="entry name" value="Winged helix' DNA-binding domain"/>
    <property type="match status" value="1"/>
</dbReference>
<protein>
    <submittedName>
        <fullName evidence="5">Lrp/AsnC family transcriptional regulator</fullName>
    </submittedName>
</protein>
<dbReference type="InterPro" id="IPR019885">
    <property type="entry name" value="Tscrpt_reg_HTH_AsnC-type_CS"/>
</dbReference>
<evidence type="ECO:0000313" key="5">
    <source>
        <dbReference type="EMBL" id="QWG14256.1"/>
    </source>
</evidence>
<keyword evidence="2" id="KW-0238">DNA-binding</keyword>
<dbReference type="FunFam" id="1.10.10.10:FF:000186">
    <property type="entry name" value="AsnC family transcriptional regulator"/>
    <property type="match status" value="1"/>
</dbReference>
<sequence length="170" mass="18712">MPKHDLDAIDCRIVAELQSDGRLSNVELADKVGLSPSPCLRRVKRLEQEGYIQGYRAALQRDRVGLGFSVFIGVKLNGHANDCAMAFEQTVVEMPEVVACHLVSGEADYFLEVVVPELADYQRFLVGKLLNLPQVREVRSNIAIQTLKSGGPLPLEHLKTAMGARTIVAE</sequence>
<evidence type="ECO:0000259" key="4">
    <source>
        <dbReference type="PROSITE" id="PS50956"/>
    </source>
</evidence>
<dbReference type="EMBL" id="CP076134">
    <property type="protein sequence ID" value="QWG14256.1"/>
    <property type="molecule type" value="Genomic_DNA"/>
</dbReference>
<dbReference type="InterPro" id="IPR036390">
    <property type="entry name" value="WH_DNA-bd_sf"/>
</dbReference>
<dbReference type="InterPro" id="IPR011991">
    <property type="entry name" value="ArsR-like_HTH"/>
</dbReference>
<dbReference type="InterPro" id="IPR036388">
    <property type="entry name" value="WH-like_DNA-bd_sf"/>
</dbReference>
<evidence type="ECO:0000313" key="6">
    <source>
        <dbReference type="Proteomes" id="UP000680839"/>
    </source>
</evidence>
<dbReference type="InterPro" id="IPR019888">
    <property type="entry name" value="Tscrpt_reg_AsnC-like"/>
</dbReference>
<feature type="domain" description="HTH asnC-type" evidence="4">
    <location>
        <begin position="6"/>
        <end position="67"/>
    </location>
</feature>
<keyword evidence="3" id="KW-0804">Transcription</keyword>
<evidence type="ECO:0000256" key="1">
    <source>
        <dbReference type="ARBA" id="ARBA00023015"/>
    </source>
</evidence>
<dbReference type="RefSeq" id="WP_215622889.1">
    <property type="nucleotide sequence ID" value="NZ_CP076134.1"/>
</dbReference>
<dbReference type="CDD" id="cd00090">
    <property type="entry name" value="HTH_ARSR"/>
    <property type="match status" value="1"/>
</dbReference>
<dbReference type="GO" id="GO:0043565">
    <property type="term" value="F:sequence-specific DNA binding"/>
    <property type="evidence" value="ECO:0007669"/>
    <property type="project" value="InterPro"/>
</dbReference>
<dbReference type="GO" id="GO:0005829">
    <property type="term" value="C:cytosol"/>
    <property type="evidence" value="ECO:0007669"/>
    <property type="project" value="TreeGrafter"/>
</dbReference>
<dbReference type="SMART" id="SM00344">
    <property type="entry name" value="HTH_ASNC"/>
    <property type="match status" value="1"/>
</dbReference>
<dbReference type="Gene3D" id="1.10.10.10">
    <property type="entry name" value="Winged helix-like DNA-binding domain superfamily/Winged helix DNA-binding domain"/>
    <property type="match status" value="1"/>
</dbReference>
<dbReference type="AlphaFoldDB" id="A0A975NGQ5"/>
<dbReference type="Pfam" id="PF01037">
    <property type="entry name" value="AsnC_trans_reg"/>
    <property type="match status" value="1"/>
</dbReference>
<dbReference type="SUPFAM" id="SSF54909">
    <property type="entry name" value="Dimeric alpha+beta barrel"/>
    <property type="match status" value="1"/>
</dbReference>
<dbReference type="InterPro" id="IPR000485">
    <property type="entry name" value="AsnC-type_HTH_dom"/>
</dbReference>
<accession>A0A975NGQ5</accession>
<dbReference type="PROSITE" id="PS00519">
    <property type="entry name" value="HTH_ASNC_1"/>
    <property type="match status" value="1"/>
</dbReference>
<evidence type="ECO:0000256" key="2">
    <source>
        <dbReference type="ARBA" id="ARBA00023125"/>
    </source>
</evidence>
<dbReference type="InterPro" id="IPR019887">
    <property type="entry name" value="Tscrpt_reg_AsnC/Lrp_C"/>
</dbReference>
<dbReference type="PANTHER" id="PTHR30154:SF34">
    <property type="entry name" value="TRANSCRIPTIONAL REGULATOR AZLB"/>
    <property type="match status" value="1"/>
</dbReference>
<dbReference type="GO" id="GO:0043200">
    <property type="term" value="P:response to amino acid"/>
    <property type="evidence" value="ECO:0007669"/>
    <property type="project" value="TreeGrafter"/>
</dbReference>
<evidence type="ECO:0000256" key="3">
    <source>
        <dbReference type="ARBA" id="ARBA00023163"/>
    </source>
</evidence>
<name>A0A975NGQ5_9BRAD</name>
<dbReference type="Proteomes" id="UP000680839">
    <property type="component" value="Chromosome"/>
</dbReference>
<gene>
    <name evidence="5" type="ORF">KMZ29_06105</name>
</gene>
<keyword evidence="1" id="KW-0805">Transcription regulation</keyword>
<reference evidence="5" key="1">
    <citation type="submission" date="2021-06" db="EMBL/GenBank/DDBJ databases">
        <title>Bradyrhizobium sp. S2-20-1 Genome sequencing.</title>
        <authorList>
            <person name="Jin L."/>
        </authorList>
    </citation>
    <scope>NUCLEOTIDE SEQUENCE</scope>
    <source>
        <strain evidence="5">S2-20-1</strain>
    </source>
</reference>
<dbReference type="PRINTS" id="PR00033">
    <property type="entry name" value="HTHASNC"/>
</dbReference>
<dbReference type="Gene3D" id="3.30.70.920">
    <property type="match status" value="1"/>
</dbReference>
<dbReference type="Pfam" id="PF13412">
    <property type="entry name" value="HTH_24"/>
    <property type="match status" value="1"/>
</dbReference>